<evidence type="ECO:0000259" key="6">
    <source>
        <dbReference type="Pfam" id="PF04932"/>
    </source>
</evidence>
<feature type="transmembrane region" description="Helical" evidence="5">
    <location>
        <begin position="281"/>
        <end position="299"/>
    </location>
</feature>
<feature type="transmembrane region" description="Helical" evidence="5">
    <location>
        <begin position="120"/>
        <end position="139"/>
    </location>
</feature>
<evidence type="ECO:0000256" key="5">
    <source>
        <dbReference type="SAM" id="Phobius"/>
    </source>
</evidence>
<dbReference type="PANTHER" id="PTHR37422:SF22">
    <property type="entry name" value="SLR1515 PROTEIN"/>
    <property type="match status" value="1"/>
</dbReference>
<evidence type="ECO:0000256" key="1">
    <source>
        <dbReference type="ARBA" id="ARBA00004141"/>
    </source>
</evidence>
<feature type="domain" description="O-antigen ligase-related" evidence="6">
    <location>
        <begin position="234"/>
        <end position="383"/>
    </location>
</feature>
<dbReference type="PANTHER" id="PTHR37422">
    <property type="entry name" value="TEICHURONIC ACID BIOSYNTHESIS PROTEIN TUAE"/>
    <property type="match status" value="1"/>
</dbReference>
<feature type="transmembrane region" description="Helical" evidence="5">
    <location>
        <begin position="228"/>
        <end position="244"/>
    </location>
</feature>
<dbReference type="Pfam" id="PF04932">
    <property type="entry name" value="Wzy_C"/>
    <property type="match status" value="1"/>
</dbReference>
<proteinExistence type="predicted"/>
<dbReference type="InterPro" id="IPR006007">
    <property type="entry name" value="Inorganic_carbon_transpt"/>
</dbReference>
<feature type="transmembrane region" description="Helical" evidence="5">
    <location>
        <begin position="151"/>
        <end position="167"/>
    </location>
</feature>
<dbReference type="InterPro" id="IPR051533">
    <property type="entry name" value="WaaL-like"/>
</dbReference>
<reference evidence="7 8" key="1">
    <citation type="submission" date="2020-10" db="EMBL/GenBank/DDBJ databases">
        <authorList>
            <person name="Castelo-Branco R."/>
            <person name="Eusebio N."/>
            <person name="Adriana R."/>
            <person name="Vieira A."/>
            <person name="Brugerolle De Fraissinette N."/>
            <person name="Rezende De Castro R."/>
            <person name="Schneider M.P."/>
            <person name="Vasconcelos V."/>
            <person name="Leao P.N."/>
        </authorList>
    </citation>
    <scope>NUCLEOTIDE SEQUENCE [LARGE SCALE GENOMIC DNA]</scope>
    <source>
        <strain evidence="7 8">LEGE 00031</strain>
    </source>
</reference>
<dbReference type="RefSeq" id="WP_194020441.1">
    <property type="nucleotide sequence ID" value="NZ_JADEVV010000044.1"/>
</dbReference>
<feature type="transmembrane region" description="Helical" evidence="5">
    <location>
        <begin position="250"/>
        <end position="269"/>
    </location>
</feature>
<evidence type="ECO:0000313" key="8">
    <source>
        <dbReference type="Proteomes" id="UP000658720"/>
    </source>
</evidence>
<evidence type="ECO:0000313" key="7">
    <source>
        <dbReference type="EMBL" id="MBE9254961.1"/>
    </source>
</evidence>
<feature type="transmembrane region" description="Helical" evidence="5">
    <location>
        <begin position="410"/>
        <end position="433"/>
    </location>
</feature>
<dbReference type="EMBL" id="JADEVV010000044">
    <property type="protein sequence ID" value="MBE9254961.1"/>
    <property type="molecule type" value="Genomic_DNA"/>
</dbReference>
<keyword evidence="3 5" id="KW-1133">Transmembrane helix</keyword>
<feature type="transmembrane region" description="Helical" evidence="5">
    <location>
        <begin position="42"/>
        <end position="62"/>
    </location>
</feature>
<comment type="caution">
    <text evidence="7">The sequence shown here is derived from an EMBL/GenBank/DDBJ whole genome shotgun (WGS) entry which is preliminary data.</text>
</comment>
<feature type="transmembrane region" description="Helical" evidence="5">
    <location>
        <begin position="68"/>
        <end position="87"/>
    </location>
</feature>
<keyword evidence="2 5" id="KW-0812">Transmembrane</keyword>
<evidence type="ECO:0000256" key="4">
    <source>
        <dbReference type="ARBA" id="ARBA00023136"/>
    </source>
</evidence>
<feature type="transmembrane region" description="Helical" evidence="5">
    <location>
        <begin position="203"/>
        <end position="221"/>
    </location>
</feature>
<keyword evidence="8" id="KW-1185">Reference proteome</keyword>
<accession>A0ABR9VXH7</accession>
<feature type="transmembrane region" description="Helical" evidence="5">
    <location>
        <begin position="365"/>
        <end position="389"/>
    </location>
</feature>
<evidence type="ECO:0000256" key="3">
    <source>
        <dbReference type="ARBA" id="ARBA00022989"/>
    </source>
</evidence>
<comment type="subcellular location">
    <subcellularLocation>
        <location evidence="1">Membrane</location>
        <topology evidence="1">Multi-pass membrane protein</topology>
    </subcellularLocation>
</comment>
<dbReference type="NCBIfam" id="TIGR00947">
    <property type="entry name" value="2A73"/>
    <property type="match status" value="1"/>
</dbReference>
<gene>
    <name evidence="7" type="primary">ictB</name>
    <name evidence="7" type="ORF">IQ217_14150</name>
</gene>
<keyword evidence="4 5" id="KW-0472">Membrane</keyword>
<dbReference type="Proteomes" id="UP000658720">
    <property type="component" value="Unassembled WGS sequence"/>
</dbReference>
<dbReference type="InterPro" id="IPR007016">
    <property type="entry name" value="O-antigen_ligase-rel_domated"/>
</dbReference>
<sequence>MVSPISIWRSLMFGGFSPQEWGRGSVLHRFVGWGRHWAQGSLLWPQFEAVGTALLAIIFMAAPFTSTTMLGIFMLLCGAFWALLTLADQPGKGLTPIHVLVFAYWCISAIAVGFSPVKMAAASGLAKLTANLCLFLLAARLLQNKQWLNRLVTVVLLVGLLVSSYGLRQQVDGVEQLATWNDPTSTLAQATRVYSFLGNPNLLAAYLVPMTGLSLSALVVWRRWWPKLLGATMVITNLLCLFFTQSRGGWLAVLALGATFLALCYFWWLPRLPKFWQRWSLPLAIAVAVILGGGALIAVEPIRVRAMSIFAGREDSSNNFRINVWEGVKAMIRVRPIIGIGPGNEAFNQIYPYYMRPRFTALSAYSIYLEILVETGIVGFTCMLWLLAVTLGKGIQLVKRCRQTLAPEGIWIMGALAAIAGLLVHGLVDTVWYRPPVSTLWWLLVAIVASQWASAQTRLGASEGENGAEPPLPQ</sequence>
<name>A0ABR9VXH7_9SYNC</name>
<evidence type="ECO:0000256" key="2">
    <source>
        <dbReference type="ARBA" id="ARBA00022692"/>
    </source>
</evidence>
<feature type="transmembrane region" description="Helical" evidence="5">
    <location>
        <begin position="94"/>
        <end position="114"/>
    </location>
</feature>
<organism evidence="7 8">
    <name type="scientific">Synechocystis salina LEGE 00031</name>
    <dbReference type="NCBI Taxonomy" id="1828736"/>
    <lineage>
        <taxon>Bacteria</taxon>
        <taxon>Bacillati</taxon>
        <taxon>Cyanobacteriota</taxon>
        <taxon>Cyanophyceae</taxon>
        <taxon>Synechococcales</taxon>
        <taxon>Merismopediaceae</taxon>
        <taxon>Synechocystis</taxon>
    </lineage>
</organism>
<protein>
    <submittedName>
        <fullName evidence="7">Bicarbonate transporter, IctB family</fullName>
    </submittedName>
</protein>